<accession>X0VJ41</accession>
<gene>
    <name evidence="2" type="ORF">S01H1_41284</name>
</gene>
<evidence type="ECO:0000256" key="1">
    <source>
        <dbReference type="SAM" id="MobiDB-lite"/>
    </source>
</evidence>
<dbReference type="EMBL" id="BARS01026177">
    <property type="protein sequence ID" value="GAG12478.1"/>
    <property type="molecule type" value="Genomic_DNA"/>
</dbReference>
<feature type="region of interest" description="Disordered" evidence="1">
    <location>
        <begin position="1"/>
        <end position="37"/>
    </location>
</feature>
<evidence type="ECO:0000313" key="2">
    <source>
        <dbReference type="EMBL" id="GAG12478.1"/>
    </source>
</evidence>
<dbReference type="AlphaFoldDB" id="X0VJ41"/>
<name>X0VJ41_9ZZZZ</name>
<protein>
    <submittedName>
        <fullName evidence="2">Uncharacterized protein</fullName>
    </submittedName>
</protein>
<organism evidence="2">
    <name type="scientific">marine sediment metagenome</name>
    <dbReference type="NCBI Taxonomy" id="412755"/>
    <lineage>
        <taxon>unclassified sequences</taxon>
        <taxon>metagenomes</taxon>
        <taxon>ecological metagenomes</taxon>
    </lineage>
</organism>
<proteinExistence type="predicted"/>
<reference evidence="2" key="1">
    <citation type="journal article" date="2014" name="Front. Microbiol.">
        <title>High frequency of phylogenetically diverse reductive dehalogenase-homologous genes in deep subseafloor sedimentary metagenomes.</title>
        <authorList>
            <person name="Kawai M."/>
            <person name="Futagami T."/>
            <person name="Toyoda A."/>
            <person name="Takaki Y."/>
            <person name="Nishi S."/>
            <person name="Hori S."/>
            <person name="Arai W."/>
            <person name="Tsubouchi T."/>
            <person name="Morono Y."/>
            <person name="Uchiyama I."/>
            <person name="Ito T."/>
            <person name="Fujiyama A."/>
            <person name="Inagaki F."/>
            <person name="Takami H."/>
        </authorList>
    </citation>
    <scope>NUCLEOTIDE SEQUENCE</scope>
    <source>
        <strain evidence="2">Expedition CK06-06</strain>
    </source>
</reference>
<comment type="caution">
    <text evidence="2">The sequence shown here is derived from an EMBL/GenBank/DDBJ whole genome shotgun (WGS) entry which is preliminary data.</text>
</comment>
<sequence length="179" mass="20428">MANRKGMGKGKGSGWKNIKTDDSMRHSMSAKGMKSAQKIPRFIRAPPLKSINNLPVQVSVIVPSTEKEIKIPQPEFEKRIESEKKWFSRRFGGDTSVKTEGSFFDGNDFIVEKGVSVESSMSVDTYNKKRRLLAKHLLDRQKQWKQDTMLMKIEGKVFIAPKRPYIDHDKDEGDLILVS</sequence>